<dbReference type="InterPro" id="IPR010359">
    <property type="entry name" value="IrrE_HExxH"/>
</dbReference>
<keyword evidence="4" id="KW-1185">Reference proteome</keyword>
<dbReference type="AlphaFoldDB" id="A0A1M6S881"/>
<dbReference type="PANTHER" id="PTHR43236:SF1">
    <property type="entry name" value="BLL7220 PROTEIN"/>
    <property type="match status" value="1"/>
</dbReference>
<feature type="domain" description="HTH cro/C1-type" evidence="2">
    <location>
        <begin position="11"/>
        <end position="67"/>
    </location>
</feature>
<dbReference type="PANTHER" id="PTHR43236">
    <property type="entry name" value="ANTITOXIN HIGA1"/>
    <property type="match status" value="1"/>
</dbReference>
<dbReference type="Proteomes" id="UP000184275">
    <property type="component" value="Unassembled WGS sequence"/>
</dbReference>
<accession>A0A1M6S881</accession>
<reference evidence="4" key="1">
    <citation type="submission" date="2016-11" db="EMBL/GenBank/DDBJ databases">
        <authorList>
            <person name="Varghese N."/>
            <person name="Submissions S."/>
        </authorList>
    </citation>
    <scope>NUCLEOTIDE SEQUENCE [LARGE SCALE GENOMIC DNA]</scope>
    <source>
        <strain evidence="4">UWOS</strain>
    </source>
</reference>
<dbReference type="Pfam" id="PF01381">
    <property type="entry name" value="HTH_3"/>
    <property type="match status" value="1"/>
</dbReference>
<dbReference type="InterPro" id="IPR052345">
    <property type="entry name" value="Rad_response_metalloprotease"/>
</dbReference>
<dbReference type="Pfam" id="PF06114">
    <property type="entry name" value="Peptidase_M78"/>
    <property type="match status" value="1"/>
</dbReference>
<dbReference type="Gene3D" id="1.10.260.40">
    <property type="entry name" value="lambda repressor-like DNA-binding domains"/>
    <property type="match status" value="1"/>
</dbReference>
<evidence type="ECO:0000256" key="1">
    <source>
        <dbReference type="ARBA" id="ARBA00007227"/>
    </source>
</evidence>
<evidence type="ECO:0000259" key="2">
    <source>
        <dbReference type="PROSITE" id="PS50943"/>
    </source>
</evidence>
<evidence type="ECO:0000313" key="4">
    <source>
        <dbReference type="Proteomes" id="UP000184275"/>
    </source>
</evidence>
<dbReference type="CDD" id="cd00093">
    <property type="entry name" value="HTH_XRE"/>
    <property type="match status" value="1"/>
</dbReference>
<dbReference type="PROSITE" id="PS50943">
    <property type="entry name" value="HTH_CROC1"/>
    <property type="match status" value="1"/>
</dbReference>
<evidence type="ECO:0000313" key="3">
    <source>
        <dbReference type="EMBL" id="SHK40889.1"/>
    </source>
</evidence>
<protein>
    <submittedName>
        <fullName evidence="3">Zn-dependent peptidase ImmA, M78 family</fullName>
    </submittedName>
</protein>
<dbReference type="GO" id="GO:0003677">
    <property type="term" value="F:DNA binding"/>
    <property type="evidence" value="ECO:0007669"/>
    <property type="project" value="InterPro"/>
</dbReference>
<proteinExistence type="inferred from homology"/>
<dbReference type="InterPro" id="IPR010982">
    <property type="entry name" value="Lambda_DNA-bd_dom_sf"/>
</dbReference>
<gene>
    <name evidence="3" type="ORF">SAMN05720469_10574</name>
</gene>
<comment type="similarity">
    <text evidence="1">Belongs to the short-chain fatty acyl-CoA assimilation regulator (ScfR) family.</text>
</comment>
<name>A0A1M6S881_9BACT</name>
<dbReference type="EMBL" id="FRAW01000005">
    <property type="protein sequence ID" value="SHK40889.1"/>
    <property type="molecule type" value="Genomic_DNA"/>
</dbReference>
<dbReference type="SMART" id="SM00530">
    <property type="entry name" value="HTH_XRE"/>
    <property type="match status" value="1"/>
</dbReference>
<sequence length="350" mass="40533">MPTLTVFATRLKNARLMKGWSMDELCSRMDPPVTKMTISRFEKGELKPNLTHLTALADALDLPCDYFLRPLKFQMETVRFRKKERFSEKLKKKIEQISLNLIERFIEVEEICGMRSGEKFKRYNVANIGDARNAAQNLRKEWNLKDGCIGNVIELLEKHGIVVIELEEIPDFDGLSAWVNETYPVIVLAKNDYPERKRLTAFHELGHLLLKTDSSSMKQREIENICNSFASEMLLPETNLKKLLGSDKKDYTFYDIRPIQKEFGISFDAIMHKMKECKIITENRYAGYRIHKNQKPSYKALVEQSCWHEEHSDKLFRLIGVALEKGLITISKAAALLGKDIDFVARTFAF</sequence>
<dbReference type="RefSeq" id="WP_083545657.1">
    <property type="nucleotide sequence ID" value="NZ_FRAW01000005.1"/>
</dbReference>
<organism evidence="3 4">
    <name type="scientific">Fibrobacter intestinalis</name>
    <dbReference type="NCBI Taxonomy" id="28122"/>
    <lineage>
        <taxon>Bacteria</taxon>
        <taxon>Pseudomonadati</taxon>
        <taxon>Fibrobacterota</taxon>
        <taxon>Fibrobacteria</taxon>
        <taxon>Fibrobacterales</taxon>
        <taxon>Fibrobacteraceae</taxon>
        <taxon>Fibrobacter</taxon>
    </lineage>
</organism>
<dbReference type="InterPro" id="IPR001387">
    <property type="entry name" value="Cro/C1-type_HTH"/>
</dbReference>
<dbReference type="SUPFAM" id="SSF47413">
    <property type="entry name" value="lambda repressor-like DNA-binding domains"/>
    <property type="match status" value="1"/>
</dbReference>
<dbReference type="Gene3D" id="1.10.10.2910">
    <property type="match status" value="1"/>
</dbReference>